<evidence type="ECO:0000256" key="1">
    <source>
        <dbReference type="SAM" id="MobiDB-lite"/>
    </source>
</evidence>
<dbReference type="PANTHER" id="PTHR35841:SF1">
    <property type="entry name" value="PHOSPHONATES-BINDING PERIPLASMIC PROTEIN"/>
    <property type="match status" value="1"/>
</dbReference>
<dbReference type="Proteomes" id="UP000064249">
    <property type="component" value="Unassembled WGS sequence"/>
</dbReference>
<reference evidence="3 4" key="1">
    <citation type="journal article" date="2015" name="MBio">
        <title>Genome-Resolved Metagenomic Analysis Reveals Roles for Candidate Phyla and Other Microbial Community Members in Biogeochemical Transformations in Oil Reservoirs.</title>
        <authorList>
            <person name="Hu P."/>
            <person name="Tom L."/>
            <person name="Singh A."/>
            <person name="Thomas B.C."/>
            <person name="Baker B.J."/>
            <person name="Piceno Y.M."/>
            <person name="Andersen G.L."/>
            <person name="Banfield J.F."/>
        </authorList>
    </citation>
    <scope>NUCLEOTIDE SEQUENCE [LARGE SCALE GENOMIC DNA]</scope>
    <source>
        <strain evidence="3">46_16</strain>
    </source>
</reference>
<protein>
    <recommendedName>
        <fullName evidence="5">ABC transporter substrate-binding protein</fullName>
    </recommendedName>
</protein>
<feature type="region of interest" description="Disordered" evidence="1">
    <location>
        <begin position="43"/>
        <end position="71"/>
    </location>
</feature>
<feature type="compositionally biased region" description="Low complexity" evidence="1">
    <location>
        <begin position="43"/>
        <end position="64"/>
    </location>
</feature>
<comment type="caution">
    <text evidence="3">The sequence shown here is derived from an EMBL/GenBank/DDBJ whole genome shotgun (WGS) entry which is preliminary data.</text>
</comment>
<feature type="chain" id="PRO_5007096306" description="ABC transporter substrate-binding protein" evidence="2">
    <location>
        <begin position="41"/>
        <end position="365"/>
    </location>
</feature>
<dbReference type="AlphaFoldDB" id="A0A101FXH4"/>
<evidence type="ECO:0000256" key="2">
    <source>
        <dbReference type="SAM" id="SignalP"/>
    </source>
</evidence>
<dbReference type="Gene3D" id="3.40.190.10">
    <property type="entry name" value="Periplasmic binding protein-like II"/>
    <property type="match status" value="2"/>
</dbReference>
<dbReference type="Pfam" id="PF12974">
    <property type="entry name" value="Phosphonate-bd"/>
    <property type="match status" value="1"/>
</dbReference>
<evidence type="ECO:0000313" key="3">
    <source>
        <dbReference type="EMBL" id="KUK46169.1"/>
    </source>
</evidence>
<gene>
    <name evidence="3" type="ORF">XD73_0952</name>
</gene>
<sequence length="365" mass="39610">MKMNKSRNTPRKFIHPSMLGMIIIILLASACAPNIPPATATPTATAEIRSTATQTATPWPTSTPTLPPLGSEGNPITIGFILKPEQTASIEAAEDIAFLIGQDTGLSIESTFYPDFQSLSAGVINGDVDLFWLKPLEYIYLNWEGAAQVMLLTNHLGVYAYGVQFMANIERGFISYYDPELNASTGDPVAALQQFSGTRPCFTEPNSLPGHLLPLGLLADTSTPTLDPVFTYSYDAVIRALYIQGICDFGVGYALTGDPRTSSGVLQDLPEAQEVVEIIWQSDGIIPNTNLSTAPGLPLDIRYKLQEAILDIPNTPEGLTLISASLNYDVEALKTIEDTFYNPLRAAIIPLELDLQALTWQETNP</sequence>
<dbReference type="EMBL" id="LGFU01000060">
    <property type="protein sequence ID" value="KUK46169.1"/>
    <property type="molecule type" value="Genomic_DNA"/>
</dbReference>
<dbReference type="PANTHER" id="PTHR35841">
    <property type="entry name" value="PHOSPHONATES-BINDING PERIPLASMIC PROTEIN"/>
    <property type="match status" value="1"/>
</dbReference>
<evidence type="ECO:0008006" key="5">
    <source>
        <dbReference type="Google" id="ProtNLM"/>
    </source>
</evidence>
<name>A0A101FXH4_9CHLR</name>
<accession>A0A101FXH4</accession>
<organism evidence="3 4">
    <name type="scientific">Anaerolinea thermophila</name>
    <dbReference type="NCBI Taxonomy" id="167964"/>
    <lineage>
        <taxon>Bacteria</taxon>
        <taxon>Bacillati</taxon>
        <taxon>Chloroflexota</taxon>
        <taxon>Anaerolineae</taxon>
        <taxon>Anaerolineales</taxon>
        <taxon>Anaerolineaceae</taxon>
        <taxon>Anaerolinea</taxon>
    </lineage>
</organism>
<proteinExistence type="predicted"/>
<evidence type="ECO:0000313" key="4">
    <source>
        <dbReference type="Proteomes" id="UP000064249"/>
    </source>
</evidence>
<feature type="signal peptide" evidence="2">
    <location>
        <begin position="1"/>
        <end position="40"/>
    </location>
</feature>
<keyword evidence="2" id="KW-0732">Signal</keyword>
<dbReference type="PROSITE" id="PS51257">
    <property type="entry name" value="PROKAR_LIPOPROTEIN"/>
    <property type="match status" value="1"/>
</dbReference>
<dbReference type="SUPFAM" id="SSF53850">
    <property type="entry name" value="Periplasmic binding protein-like II"/>
    <property type="match status" value="1"/>
</dbReference>